<evidence type="ECO:0000256" key="6">
    <source>
        <dbReference type="ARBA" id="ARBA00023136"/>
    </source>
</evidence>
<dbReference type="EMBL" id="JAGGKO010000003">
    <property type="protein sequence ID" value="MBP1955139.1"/>
    <property type="molecule type" value="Genomic_DNA"/>
</dbReference>
<reference evidence="8" key="2">
    <citation type="submission" date="2020-09" db="EMBL/GenBank/DDBJ databases">
        <authorList>
            <person name="Sun Q."/>
            <person name="Ohkuma M."/>
        </authorList>
    </citation>
    <scope>NUCLEOTIDE SEQUENCE</scope>
    <source>
        <strain evidence="8">JCM 16108</strain>
    </source>
</reference>
<dbReference type="PANTHER" id="PTHR34702">
    <property type="entry name" value="NA(+)/H(+) ANTIPORTER SUBUNIT F1"/>
    <property type="match status" value="1"/>
</dbReference>
<dbReference type="EMBL" id="BMOO01000004">
    <property type="protein sequence ID" value="GGM68635.1"/>
    <property type="molecule type" value="Genomic_DNA"/>
</dbReference>
<reference evidence="8" key="1">
    <citation type="journal article" date="2014" name="Int. J. Syst. Evol. Microbiol.">
        <title>Complete genome sequence of Corynebacterium casei LMG S-19264T (=DSM 44701T), isolated from a smear-ripened cheese.</title>
        <authorList>
            <consortium name="US DOE Joint Genome Institute (JGI-PGF)"/>
            <person name="Walter F."/>
            <person name="Albersmeier A."/>
            <person name="Kalinowski J."/>
            <person name="Ruckert C."/>
        </authorList>
    </citation>
    <scope>NUCLEOTIDE SEQUENCE</scope>
    <source>
        <strain evidence="8">JCM 16108</strain>
    </source>
</reference>
<dbReference type="GO" id="GO:0015385">
    <property type="term" value="F:sodium:proton antiporter activity"/>
    <property type="evidence" value="ECO:0007669"/>
    <property type="project" value="TreeGrafter"/>
</dbReference>
<dbReference type="Proteomes" id="UP000614609">
    <property type="component" value="Unassembled WGS sequence"/>
</dbReference>
<comment type="caution">
    <text evidence="8">The sequence shown here is derived from an EMBL/GenBank/DDBJ whole genome shotgun (WGS) entry which is preliminary data.</text>
</comment>
<dbReference type="GO" id="GO:0005886">
    <property type="term" value="C:plasma membrane"/>
    <property type="evidence" value="ECO:0007669"/>
    <property type="project" value="UniProtKB-SubCell"/>
</dbReference>
<evidence type="ECO:0000256" key="4">
    <source>
        <dbReference type="ARBA" id="ARBA00022692"/>
    </source>
</evidence>
<evidence type="ECO:0000256" key="1">
    <source>
        <dbReference type="ARBA" id="ARBA00004651"/>
    </source>
</evidence>
<dbReference type="PANTHER" id="PTHR34702:SF1">
    <property type="entry name" value="NA(+)_H(+) ANTIPORTER SUBUNIT F"/>
    <property type="match status" value="1"/>
</dbReference>
<name>A0A830G046_9EURY</name>
<evidence type="ECO:0000256" key="2">
    <source>
        <dbReference type="ARBA" id="ARBA00022448"/>
    </source>
</evidence>
<dbReference type="OrthoDB" id="84883at2157"/>
<dbReference type="Proteomes" id="UP000765891">
    <property type="component" value="Unassembled WGS sequence"/>
</dbReference>
<dbReference type="Pfam" id="PF04066">
    <property type="entry name" value="MrpF_PhaF"/>
    <property type="match status" value="1"/>
</dbReference>
<protein>
    <submittedName>
        <fullName evidence="8">Monovalent cation/H+ antiporter subunit F</fullName>
    </submittedName>
    <submittedName>
        <fullName evidence="9">Multicomponent Na+:H+ antiporter subunit F</fullName>
    </submittedName>
</protein>
<dbReference type="InterPro" id="IPR007208">
    <property type="entry name" value="MrpF/PhaF-like"/>
</dbReference>
<keyword evidence="4 7" id="KW-0812">Transmembrane</keyword>
<feature type="transmembrane region" description="Helical" evidence="7">
    <location>
        <begin position="6"/>
        <end position="27"/>
    </location>
</feature>
<gene>
    <name evidence="8" type="ORF">GCM10009017_18560</name>
    <name evidence="9" type="ORF">J2752_002051</name>
</gene>
<keyword evidence="10" id="KW-1185">Reference proteome</keyword>
<evidence type="ECO:0000256" key="5">
    <source>
        <dbReference type="ARBA" id="ARBA00022989"/>
    </source>
</evidence>
<feature type="transmembrane region" description="Helical" evidence="7">
    <location>
        <begin position="64"/>
        <end position="87"/>
    </location>
</feature>
<keyword evidence="2" id="KW-0813">Transport</keyword>
<keyword evidence="3" id="KW-1003">Cell membrane</keyword>
<evidence type="ECO:0000313" key="8">
    <source>
        <dbReference type="EMBL" id="GGM68635.1"/>
    </source>
</evidence>
<evidence type="ECO:0000256" key="3">
    <source>
        <dbReference type="ARBA" id="ARBA00022475"/>
    </source>
</evidence>
<dbReference type="RefSeq" id="WP_188872222.1">
    <property type="nucleotide sequence ID" value="NZ_BMOO01000004.1"/>
</dbReference>
<organism evidence="8 10">
    <name type="scientific">Halarchaeum rubridurum</name>
    <dbReference type="NCBI Taxonomy" id="489911"/>
    <lineage>
        <taxon>Archaea</taxon>
        <taxon>Methanobacteriati</taxon>
        <taxon>Methanobacteriota</taxon>
        <taxon>Stenosarchaea group</taxon>
        <taxon>Halobacteria</taxon>
        <taxon>Halobacteriales</taxon>
        <taxon>Halobacteriaceae</taxon>
    </lineage>
</organism>
<proteinExistence type="predicted"/>
<evidence type="ECO:0000256" key="7">
    <source>
        <dbReference type="SAM" id="Phobius"/>
    </source>
</evidence>
<comment type="subcellular location">
    <subcellularLocation>
        <location evidence="1">Cell membrane</location>
        <topology evidence="1">Multi-pass membrane protein</topology>
    </subcellularLocation>
</comment>
<evidence type="ECO:0000313" key="9">
    <source>
        <dbReference type="EMBL" id="MBP1955139.1"/>
    </source>
</evidence>
<feature type="transmembrane region" description="Helical" evidence="7">
    <location>
        <begin position="39"/>
        <end position="58"/>
    </location>
</feature>
<sequence>MNAPELYHLVLVACGAIAALCALACTYRVVVGPTVPDRAVALDTISTCVVGIVVVHALEADRSFFVLVAVMLAIVGFVTTVVAAKYLTEGAIIE</sequence>
<keyword evidence="6 7" id="KW-0472">Membrane</keyword>
<dbReference type="AlphaFoldDB" id="A0A830G046"/>
<keyword evidence="5 7" id="KW-1133">Transmembrane helix</keyword>
<accession>A0A830G046</accession>
<reference evidence="9" key="3">
    <citation type="submission" date="2021-03" db="EMBL/GenBank/DDBJ databases">
        <title>Genomic Encyclopedia of Type Strains, Phase IV (KMG-IV): sequencing the most valuable type-strain genomes for metagenomic binning, comparative biology and taxonomic classification.</title>
        <authorList>
            <person name="Goeker M."/>
        </authorList>
    </citation>
    <scope>NUCLEOTIDE SEQUENCE</scope>
    <source>
        <strain evidence="9">DSM 22443</strain>
    </source>
</reference>
<evidence type="ECO:0000313" key="10">
    <source>
        <dbReference type="Proteomes" id="UP000614609"/>
    </source>
</evidence>